<dbReference type="GO" id="GO:0046872">
    <property type="term" value="F:metal ion binding"/>
    <property type="evidence" value="ECO:0007669"/>
    <property type="project" value="UniProtKB-KW"/>
</dbReference>
<keyword evidence="3 6" id="KW-0378">Hydrolase</keyword>
<dbReference type="InterPro" id="IPR050738">
    <property type="entry name" value="Sulfatase"/>
</dbReference>
<reference evidence="7" key="1">
    <citation type="submission" date="2017-02" db="EMBL/GenBank/DDBJ databases">
        <title>Comparative genomics and description of representatives of a novel lineage of planctomycetes thriving in anoxic sediments.</title>
        <authorList>
            <person name="Spring S."/>
            <person name="Bunk B."/>
            <person name="Sproer C."/>
        </authorList>
    </citation>
    <scope>NUCLEOTIDE SEQUENCE [LARGE SCALE GENOMIC DNA]</scope>
    <source>
        <strain evidence="7">SM-Chi-D1</strain>
    </source>
</reference>
<dbReference type="InterPro" id="IPR017850">
    <property type="entry name" value="Alkaline_phosphatase_core_sf"/>
</dbReference>
<dbReference type="InterPro" id="IPR024607">
    <property type="entry name" value="Sulfatase_CS"/>
</dbReference>
<evidence type="ECO:0000313" key="7">
    <source>
        <dbReference type="Proteomes" id="UP000188181"/>
    </source>
</evidence>
<keyword evidence="7" id="KW-1185">Reference proteome</keyword>
<name>A0A1Q2MFM5_9BACT</name>
<dbReference type="CDD" id="cd16144">
    <property type="entry name" value="ARS_like"/>
    <property type="match status" value="1"/>
</dbReference>
<sequence>MKTVHMTRRSFLGSIGLLTSATAFEGCLNFSRSDRLDRVNHDKPNIVLIMADDLGYGDIGCYGNKKIRTPNLDAMAKRGMKFTDYHSNGAVCSPTRASLLTGRYQQRTGIDICVSPWGTPPYQGLPLGETTFAELLKDNGYKTALFGKWHLGIPDDLNPTKQGFDEFKGYLSGNIDYISHIDQEGNEDWRHNGSKVVREGYSTDLITEDTVSFIKENADKPFCVLVSHEAPHYPLQIRSSKAQRTKGKPPEHTAEINTDQIYKEMIEIMDEGIGRINTVLEKLGLAKNTFVFFCSDNGAASWISGSNGPLRGCKSRLSEGGHRVPAIACWQGKIKADVTSDETSMSMDLFPTLLKLANLQLPDEIKIDGVNLLPLLLENKPLGRRTLFWSYRGQKAVRKGDWKLLVQGSKVQLYNLKSDLEEQHNLASKNPELVRELEMEFAQWEKDFHERNKWRPEDLRPYPK</sequence>
<dbReference type="RefSeq" id="WP_186804656.1">
    <property type="nucleotide sequence ID" value="NZ_CP019646.1"/>
</dbReference>
<dbReference type="Gene3D" id="3.30.1120.10">
    <property type="match status" value="1"/>
</dbReference>
<organism evidence="6 7">
    <name type="scientific">Limihaloglobus sulfuriphilus</name>
    <dbReference type="NCBI Taxonomy" id="1851148"/>
    <lineage>
        <taxon>Bacteria</taxon>
        <taxon>Pseudomonadati</taxon>
        <taxon>Planctomycetota</taxon>
        <taxon>Phycisphaerae</taxon>
        <taxon>Sedimentisphaerales</taxon>
        <taxon>Sedimentisphaeraceae</taxon>
        <taxon>Limihaloglobus</taxon>
    </lineage>
</organism>
<dbReference type="PANTHER" id="PTHR42693:SF33">
    <property type="entry name" value="ARYLSULFATASE"/>
    <property type="match status" value="1"/>
</dbReference>
<dbReference type="AlphaFoldDB" id="A0A1Q2MFM5"/>
<dbReference type="KEGG" id="pbas:SMSP2_01844"/>
<dbReference type="SUPFAM" id="SSF53649">
    <property type="entry name" value="Alkaline phosphatase-like"/>
    <property type="match status" value="1"/>
</dbReference>
<evidence type="ECO:0000256" key="1">
    <source>
        <dbReference type="ARBA" id="ARBA00008779"/>
    </source>
</evidence>
<dbReference type="GO" id="GO:0004065">
    <property type="term" value="F:arylsulfatase activity"/>
    <property type="evidence" value="ECO:0007669"/>
    <property type="project" value="UniProtKB-EC"/>
</dbReference>
<dbReference type="InterPro" id="IPR000917">
    <property type="entry name" value="Sulfatase_N"/>
</dbReference>
<dbReference type="STRING" id="1851148.SMSP2_01844"/>
<keyword evidence="4" id="KW-0106">Calcium</keyword>
<gene>
    <name evidence="6" type="primary">atsA_25</name>
    <name evidence="6" type="ORF">SMSP2_01844</name>
</gene>
<feature type="domain" description="Sulfatase N-terminal" evidence="5">
    <location>
        <begin position="44"/>
        <end position="358"/>
    </location>
</feature>
<evidence type="ECO:0000259" key="5">
    <source>
        <dbReference type="Pfam" id="PF00884"/>
    </source>
</evidence>
<dbReference type="Pfam" id="PF00884">
    <property type="entry name" value="Sulfatase"/>
    <property type="match status" value="1"/>
</dbReference>
<accession>A0A1Q2MFM5</accession>
<dbReference type="EMBL" id="CP019646">
    <property type="protein sequence ID" value="AQQ71470.1"/>
    <property type="molecule type" value="Genomic_DNA"/>
</dbReference>
<dbReference type="PANTHER" id="PTHR42693">
    <property type="entry name" value="ARYLSULFATASE FAMILY MEMBER"/>
    <property type="match status" value="1"/>
</dbReference>
<proteinExistence type="inferred from homology"/>
<dbReference type="EC" id="3.1.6.1" evidence="6"/>
<protein>
    <submittedName>
        <fullName evidence="6">Arylsulfatase</fullName>
        <ecNumber evidence="6">3.1.6.1</ecNumber>
    </submittedName>
</protein>
<dbReference type="PROSITE" id="PS00523">
    <property type="entry name" value="SULFATASE_1"/>
    <property type="match status" value="1"/>
</dbReference>
<dbReference type="Proteomes" id="UP000188181">
    <property type="component" value="Chromosome"/>
</dbReference>
<evidence type="ECO:0000313" key="6">
    <source>
        <dbReference type="EMBL" id="AQQ71470.1"/>
    </source>
</evidence>
<evidence type="ECO:0000256" key="3">
    <source>
        <dbReference type="ARBA" id="ARBA00022801"/>
    </source>
</evidence>
<comment type="similarity">
    <text evidence="1">Belongs to the sulfatase family.</text>
</comment>
<dbReference type="Gene3D" id="3.40.720.10">
    <property type="entry name" value="Alkaline Phosphatase, subunit A"/>
    <property type="match status" value="1"/>
</dbReference>
<evidence type="ECO:0000256" key="4">
    <source>
        <dbReference type="ARBA" id="ARBA00022837"/>
    </source>
</evidence>
<keyword evidence="2" id="KW-0479">Metal-binding</keyword>
<evidence type="ECO:0000256" key="2">
    <source>
        <dbReference type="ARBA" id="ARBA00022723"/>
    </source>
</evidence>